<keyword evidence="2" id="KW-1185">Reference proteome</keyword>
<accession>A0ABR6HT79</accession>
<dbReference type="Proteomes" id="UP000576152">
    <property type="component" value="Unassembled WGS sequence"/>
</dbReference>
<reference evidence="1 2" key="1">
    <citation type="submission" date="2020-08" db="EMBL/GenBank/DDBJ databases">
        <title>Genomic Encyclopedia of Type Strains, Phase III (KMG-III): the genomes of soil and plant-associated and newly described type strains.</title>
        <authorList>
            <person name="Whitman W."/>
        </authorList>
    </citation>
    <scope>NUCLEOTIDE SEQUENCE [LARGE SCALE GENOMIC DNA]</scope>
    <source>
        <strain evidence="1 2">CECT 8572</strain>
    </source>
</reference>
<name>A0ABR6HT79_9RHOB</name>
<comment type="caution">
    <text evidence="1">The sequence shown here is derived from an EMBL/GenBank/DDBJ whole genome shotgun (WGS) entry which is preliminary data.</text>
</comment>
<dbReference type="RefSeq" id="WP_183475203.1">
    <property type="nucleotide sequence ID" value="NZ_CP139691.1"/>
</dbReference>
<gene>
    <name evidence="1" type="ORF">FHS00_003337</name>
</gene>
<dbReference type="EMBL" id="JACIBX010000019">
    <property type="protein sequence ID" value="MBB3713730.1"/>
    <property type="molecule type" value="Genomic_DNA"/>
</dbReference>
<evidence type="ECO:0000313" key="1">
    <source>
        <dbReference type="EMBL" id="MBB3713730.1"/>
    </source>
</evidence>
<proteinExistence type="predicted"/>
<evidence type="ECO:0000313" key="2">
    <source>
        <dbReference type="Proteomes" id="UP000576152"/>
    </source>
</evidence>
<sequence>MLIASSGIAQTDDASPEDLMQRLNGVAPAAVLENATLLNVSAEGEMTTLREGSNGWTCMYPGTDPMCADEAAMSFLQAWMNKEDPPQTLGFVYMLLGDEGASNIDPYAEGETGDNEWIAAGPHVMIVGSEAKPMLDAYPQKVPSGANEPWVMWPGTPYAHLMIPME</sequence>
<protein>
    <submittedName>
        <fullName evidence="1">Uncharacterized protein</fullName>
    </submittedName>
</protein>
<organism evidence="1 2">
    <name type="scientific">Limimaricola variabilis</name>
    <dbReference type="NCBI Taxonomy" id="1492771"/>
    <lineage>
        <taxon>Bacteria</taxon>
        <taxon>Pseudomonadati</taxon>
        <taxon>Pseudomonadota</taxon>
        <taxon>Alphaproteobacteria</taxon>
        <taxon>Rhodobacterales</taxon>
        <taxon>Paracoccaceae</taxon>
        <taxon>Limimaricola</taxon>
    </lineage>
</organism>